<dbReference type="PANTHER" id="PTHR39369:SF6">
    <property type="entry name" value="LIN-24 (TWENTY-FOUR) LIKE"/>
    <property type="match status" value="1"/>
</dbReference>
<dbReference type="SUPFAM" id="SSF56973">
    <property type="entry name" value="Aerolisin/ETX pore-forming domain"/>
    <property type="match status" value="1"/>
</dbReference>
<dbReference type="EMBL" id="CAJFCJ010000004">
    <property type="protein sequence ID" value="CAD5113964.1"/>
    <property type="molecule type" value="Genomic_DNA"/>
</dbReference>
<dbReference type="Proteomes" id="UP000549394">
    <property type="component" value="Unassembled WGS sequence"/>
</dbReference>
<gene>
    <name evidence="1" type="ORF">DGYR_LOCUS2861</name>
</gene>
<evidence type="ECO:0000313" key="2">
    <source>
        <dbReference type="Proteomes" id="UP000549394"/>
    </source>
</evidence>
<dbReference type="InterPro" id="IPR004991">
    <property type="entry name" value="Aerolysin-like"/>
</dbReference>
<dbReference type="OrthoDB" id="5819442at2759"/>
<comment type="caution">
    <text evidence="1">The sequence shown here is derived from an EMBL/GenBank/DDBJ whole genome shotgun (WGS) entry which is preliminary data.</text>
</comment>
<name>A0A7I8VHB5_9ANNE</name>
<accession>A0A7I8VHB5</accession>
<sequence>MACCGKKRRGRSCFNRKKVQYFDIDKIVECHLKNDVNFGTSTDGNDLKINEIYLDDNFTLSSDISYEEDKNMSSWLQKYAKNSLQKHETTSMAKLPNKQNFNELFSTTFTNTSGQNDQEFHIEYKKSVKCARKYTVTKAYKLQLHGDLKITPDLGGGLNGEWNLSKSKEDSVENSYDCSVNSNITVPPKTTTKVSILLDQRIFKGKWRMKTTFKGNLIVCLRDKDTNKDGGKLTIPVKNIFTRERGFALDKDNNPTFLSEGACEMNLAMDKKVIVEETPINELQCQI</sequence>
<evidence type="ECO:0000313" key="1">
    <source>
        <dbReference type="EMBL" id="CAD5113964.1"/>
    </source>
</evidence>
<reference evidence="1 2" key="1">
    <citation type="submission" date="2020-08" db="EMBL/GenBank/DDBJ databases">
        <authorList>
            <person name="Hejnol A."/>
        </authorList>
    </citation>
    <scope>NUCLEOTIDE SEQUENCE [LARGE SCALE GENOMIC DNA]</scope>
</reference>
<dbReference type="AlphaFoldDB" id="A0A7I8VHB5"/>
<dbReference type="Gene3D" id="2.170.15.10">
    <property type="entry name" value="Proaerolysin, chain A, domain 3"/>
    <property type="match status" value="1"/>
</dbReference>
<protein>
    <submittedName>
        <fullName evidence="1">DgyrCDS3127</fullName>
    </submittedName>
</protein>
<keyword evidence="2" id="KW-1185">Reference proteome</keyword>
<dbReference type="Pfam" id="PF03318">
    <property type="entry name" value="ETX_MTX2"/>
    <property type="match status" value="1"/>
</dbReference>
<dbReference type="PANTHER" id="PTHR39369">
    <property type="entry name" value="LIN-24 (TWENTY-FOUR) LIKE"/>
    <property type="match status" value="1"/>
</dbReference>
<organism evidence="1 2">
    <name type="scientific">Dimorphilus gyrociliatus</name>
    <dbReference type="NCBI Taxonomy" id="2664684"/>
    <lineage>
        <taxon>Eukaryota</taxon>
        <taxon>Metazoa</taxon>
        <taxon>Spiralia</taxon>
        <taxon>Lophotrochozoa</taxon>
        <taxon>Annelida</taxon>
        <taxon>Polychaeta</taxon>
        <taxon>Polychaeta incertae sedis</taxon>
        <taxon>Dinophilidae</taxon>
        <taxon>Dimorphilus</taxon>
    </lineage>
</organism>
<proteinExistence type="predicted"/>